<protein>
    <submittedName>
        <fullName evidence="1">Uncharacterized protein</fullName>
    </submittedName>
</protein>
<accession>A0A1G2FZE2</accession>
<comment type="caution">
    <text evidence="1">The sequence shown here is derived from an EMBL/GenBank/DDBJ whole genome shotgun (WGS) entry which is preliminary data.</text>
</comment>
<evidence type="ECO:0000313" key="1">
    <source>
        <dbReference type="EMBL" id="OGZ43416.1"/>
    </source>
</evidence>
<name>A0A1G2FZE2_9BACT</name>
<dbReference type="AlphaFoldDB" id="A0A1G2FZE2"/>
<gene>
    <name evidence="1" type="ORF">A2W41_04100</name>
</gene>
<organism evidence="1 2">
    <name type="scientific">Candidatus Ryanbacteria bacterium RIFCSPHIGHO2_01_45_13</name>
    <dbReference type="NCBI Taxonomy" id="1802112"/>
    <lineage>
        <taxon>Bacteria</taxon>
        <taxon>Candidatus Ryaniibacteriota</taxon>
    </lineage>
</organism>
<dbReference type="EMBL" id="MHNI01000007">
    <property type="protein sequence ID" value="OGZ43416.1"/>
    <property type="molecule type" value="Genomic_DNA"/>
</dbReference>
<sequence length="73" mass="8333">MSIEKPESKIENSGELRKYIYRDNSAGGEVVFECVAKDILEADKMYQEKTGKNPEKQMYIGCSIEKIEPDAEK</sequence>
<reference evidence="1 2" key="1">
    <citation type="journal article" date="2016" name="Nat. Commun.">
        <title>Thousands of microbial genomes shed light on interconnected biogeochemical processes in an aquifer system.</title>
        <authorList>
            <person name="Anantharaman K."/>
            <person name="Brown C.T."/>
            <person name="Hug L.A."/>
            <person name="Sharon I."/>
            <person name="Castelle C.J."/>
            <person name="Probst A.J."/>
            <person name="Thomas B.C."/>
            <person name="Singh A."/>
            <person name="Wilkins M.J."/>
            <person name="Karaoz U."/>
            <person name="Brodie E.L."/>
            <person name="Williams K.H."/>
            <person name="Hubbard S.S."/>
            <person name="Banfield J.F."/>
        </authorList>
    </citation>
    <scope>NUCLEOTIDE SEQUENCE [LARGE SCALE GENOMIC DNA]</scope>
</reference>
<proteinExistence type="predicted"/>
<evidence type="ECO:0000313" key="2">
    <source>
        <dbReference type="Proteomes" id="UP000176700"/>
    </source>
</evidence>
<dbReference type="Proteomes" id="UP000176700">
    <property type="component" value="Unassembled WGS sequence"/>
</dbReference>